<dbReference type="InterPro" id="IPR001929">
    <property type="entry name" value="Germin"/>
</dbReference>
<keyword evidence="4" id="KW-0479">Metal-binding</keyword>
<dbReference type="SUPFAM" id="SSF51182">
    <property type="entry name" value="RmlC-like cupins"/>
    <property type="match status" value="1"/>
</dbReference>
<dbReference type="CDD" id="cd02241">
    <property type="entry name" value="cupin_OxOx"/>
    <property type="match status" value="1"/>
</dbReference>
<dbReference type="GO" id="GO:0005576">
    <property type="term" value="C:extracellular region"/>
    <property type="evidence" value="ECO:0007669"/>
    <property type="project" value="UniProtKB-SubCell"/>
</dbReference>
<dbReference type="PRINTS" id="PR00325">
    <property type="entry name" value="GERMIN"/>
</dbReference>
<feature type="chain" id="PRO_5042881728" description="Cupin type-1 domain-containing protein" evidence="6">
    <location>
        <begin position="20"/>
        <end position="231"/>
    </location>
</feature>
<dbReference type="GO" id="GO:0030145">
    <property type="term" value="F:manganese ion binding"/>
    <property type="evidence" value="ECO:0007669"/>
    <property type="project" value="InterPro"/>
</dbReference>
<evidence type="ECO:0000256" key="1">
    <source>
        <dbReference type="ARBA" id="ARBA00004613"/>
    </source>
</evidence>
<dbReference type="EMBL" id="JAKLMC020000032">
    <property type="protein sequence ID" value="KAK5949835.1"/>
    <property type="molecule type" value="Genomic_DNA"/>
</dbReference>
<name>A0AAN8I4E9_9EURO</name>
<organism evidence="8 9">
    <name type="scientific">Knufia fluminis</name>
    <dbReference type="NCBI Taxonomy" id="191047"/>
    <lineage>
        <taxon>Eukaryota</taxon>
        <taxon>Fungi</taxon>
        <taxon>Dikarya</taxon>
        <taxon>Ascomycota</taxon>
        <taxon>Pezizomycotina</taxon>
        <taxon>Eurotiomycetes</taxon>
        <taxon>Chaetothyriomycetidae</taxon>
        <taxon>Chaetothyriales</taxon>
        <taxon>Trichomeriaceae</taxon>
        <taxon>Knufia</taxon>
    </lineage>
</organism>
<feature type="domain" description="Cupin type-1" evidence="7">
    <location>
        <begin position="53"/>
        <end position="199"/>
    </location>
</feature>
<comment type="caution">
    <text evidence="8">The sequence shown here is derived from an EMBL/GenBank/DDBJ whole genome shotgun (WGS) entry which is preliminary data.</text>
</comment>
<evidence type="ECO:0000313" key="9">
    <source>
        <dbReference type="Proteomes" id="UP001316803"/>
    </source>
</evidence>
<feature type="signal peptide" evidence="6">
    <location>
        <begin position="1"/>
        <end position="19"/>
    </location>
</feature>
<dbReference type="Pfam" id="PF00190">
    <property type="entry name" value="Cupin_1"/>
    <property type="match status" value="1"/>
</dbReference>
<dbReference type="Proteomes" id="UP001316803">
    <property type="component" value="Unassembled WGS sequence"/>
</dbReference>
<dbReference type="AlphaFoldDB" id="A0AAN8I4E9"/>
<comment type="subcellular location">
    <subcellularLocation>
        <location evidence="1">Secreted</location>
    </subcellularLocation>
</comment>
<dbReference type="Gene3D" id="2.60.120.10">
    <property type="entry name" value="Jelly Rolls"/>
    <property type="match status" value="1"/>
</dbReference>
<reference evidence="8 9" key="1">
    <citation type="submission" date="2022-12" db="EMBL/GenBank/DDBJ databases">
        <title>Genomic features and morphological characterization of a novel Knufia sp. strain isolated from spacecraft assembly facility.</title>
        <authorList>
            <person name="Teixeira M."/>
            <person name="Chander A.M."/>
            <person name="Stajich J.E."/>
            <person name="Venkateswaran K."/>
        </authorList>
    </citation>
    <scope>NUCLEOTIDE SEQUENCE [LARGE SCALE GENOMIC DNA]</scope>
    <source>
        <strain evidence="8 9">FJI-L2-BK-P2</strain>
    </source>
</reference>
<comment type="similarity">
    <text evidence="2">Belongs to the germin family.</text>
</comment>
<gene>
    <name evidence="8" type="ORF">OHC33_009224</name>
</gene>
<evidence type="ECO:0000256" key="4">
    <source>
        <dbReference type="ARBA" id="ARBA00022723"/>
    </source>
</evidence>
<dbReference type="SMART" id="SM00835">
    <property type="entry name" value="Cupin_1"/>
    <property type="match status" value="1"/>
</dbReference>
<dbReference type="PANTHER" id="PTHR31238">
    <property type="entry name" value="GERMIN-LIKE PROTEIN SUBFAMILY 3 MEMBER 3"/>
    <property type="match status" value="1"/>
</dbReference>
<dbReference type="InterPro" id="IPR011051">
    <property type="entry name" value="RmlC_Cupin_sf"/>
</dbReference>
<evidence type="ECO:0000256" key="3">
    <source>
        <dbReference type="ARBA" id="ARBA00022525"/>
    </source>
</evidence>
<evidence type="ECO:0000256" key="5">
    <source>
        <dbReference type="ARBA" id="ARBA00023211"/>
    </source>
</evidence>
<keyword evidence="6" id="KW-0732">Signal</keyword>
<evidence type="ECO:0000256" key="6">
    <source>
        <dbReference type="SAM" id="SignalP"/>
    </source>
</evidence>
<evidence type="ECO:0000313" key="8">
    <source>
        <dbReference type="EMBL" id="KAK5949835.1"/>
    </source>
</evidence>
<accession>A0AAN8I4E9</accession>
<dbReference type="InterPro" id="IPR006045">
    <property type="entry name" value="Cupin_1"/>
</dbReference>
<proteinExistence type="inferred from homology"/>
<dbReference type="InterPro" id="IPR014710">
    <property type="entry name" value="RmlC-like_jellyroll"/>
</dbReference>
<evidence type="ECO:0000259" key="7">
    <source>
        <dbReference type="SMART" id="SM00835"/>
    </source>
</evidence>
<keyword evidence="3" id="KW-0964">Secreted</keyword>
<evidence type="ECO:0000256" key="2">
    <source>
        <dbReference type="ARBA" id="ARBA00007456"/>
    </source>
</evidence>
<keyword evidence="9" id="KW-1185">Reference proteome</keyword>
<sequence length="231" mass="24581">MLFSSITFFVVAIASLALAVDTDVDPGLVANLRTADTNLDKMNLLSKDSDWFFDFCKSDNYNFSPGGVAWANAATFPATVGNGMSMAIINLGPCAMLPPHVHPRAAKYAVAVAGTTQTFMISENGARTVEETLTPMEMTIFQAGSIHWMMNIGCENAQLVTAFNSEDPGTQNIANAFFSFNSNVTETVLGDGVDVDKIAGQIAAVGTGAIDGPEQCRAACAKKGKFIKRNY</sequence>
<protein>
    <recommendedName>
        <fullName evidence="7">Cupin type-1 domain-containing protein</fullName>
    </recommendedName>
</protein>
<keyword evidence="5" id="KW-0464">Manganese</keyword>